<feature type="compositionally biased region" description="Low complexity" evidence="4">
    <location>
        <begin position="258"/>
        <end position="300"/>
    </location>
</feature>
<sequence>MSTTDRLRYVYAVTRPFEGVLPEGAHGIGGEPPRLLRHGDLVAVTGAVPPEDFDEAPLRARLEDLDWLADTARAHDAVIAALSTVTCPIPLRLATVCRDDSGVRRLLEEGHDRFARALERLDGRVEWGVKVYAEPGAAEEAEPQTPTSGTSGRDYLRRRLHARRSRDGDWQRADALCRRLHGELSRYAEAGTVHRPQDARLSGAPGVNVLNAAYLVDRTRSEEFVELVEAASEPGVRVELTGPWAPYSFAGIADEEVPASTPEVPAPAPEAAASAPEAAAPAPEAAASAPEVPAPQEAGR</sequence>
<keyword evidence="6" id="KW-1185">Reference proteome</keyword>
<evidence type="ECO:0000256" key="2">
    <source>
        <dbReference type="ARBA" id="ARBA00035108"/>
    </source>
</evidence>
<dbReference type="RefSeq" id="WP_344365236.1">
    <property type="nucleotide sequence ID" value="NZ_BAAASR010000030.1"/>
</dbReference>
<evidence type="ECO:0000256" key="1">
    <source>
        <dbReference type="ARBA" id="ARBA00022987"/>
    </source>
</evidence>
<dbReference type="Proteomes" id="UP001499942">
    <property type="component" value="Unassembled WGS sequence"/>
</dbReference>
<evidence type="ECO:0000313" key="6">
    <source>
        <dbReference type="Proteomes" id="UP001499942"/>
    </source>
</evidence>
<dbReference type="EMBL" id="BAAASR010000030">
    <property type="protein sequence ID" value="GAA2511346.1"/>
    <property type="molecule type" value="Genomic_DNA"/>
</dbReference>
<evidence type="ECO:0000256" key="4">
    <source>
        <dbReference type="SAM" id="MobiDB-lite"/>
    </source>
</evidence>
<evidence type="ECO:0000256" key="3">
    <source>
        <dbReference type="ARBA" id="ARBA00035643"/>
    </source>
</evidence>
<comment type="caution">
    <text evidence="5">The sequence shown here is derived from an EMBL/GenBank/DDBJ whole genome shotgun (WGS) entry which is preliminary data.</text>
</comment>
<name>A0ABN3MZH1_9ACTN</name>
<proteinExistence type="inferred from homology"/>
<dbReference type="PANTHER" id="PTHR36852:SF1">
    <property type="entry name" value="PROTEIN GVPL 2"/>
    <property type="match status" value="1"/>
</dbReference>
<dbReference type="InterPro" id="IPR009430">
    <property type="entry name" value="GvpL/GvpF"/>
</dbReference>
<evidence type="ECO:0000313" key="5">
    <source>
        <dbReference type="EMBL" id="GAA2511346.1"/>
    </source>
</evidence>
<dbReference type="PANTHER" id="PTHR36852">
    <property type="entry name" value="PROTEIN GVPL 2"/>
    <property type="match status" value="1"/>
</dbReference>
<gene>
    <name evidence="5" type="ORF">GCM10010393_50250</name>
</gene>
<keyword evidence="1" id="KW-0304">Gas vesicle</keyword>
<accession>A0ABN3MZH1</accession>
<feature type="region of interest" description="Disordered" evidence="4">
    <location>
        <begin position="256"/>
        <end position="300"/>
    </location>
</feature>
<comment type="subcellular location">
    <subcellularLocation>
        <location evidence="2">Gas vesicle</location>
    </subcellularLocation>
</comment>
<reference evidence="5 6" key="1">
    <citation type="journal article" date="2019" name="Int. J. Syst. Evol. Microbiol.">
        <title>The Global Catalogue of Microorganisms (GCM) 10K type strain sequencing project: providing services to taxonomists for standard genome sequencing and annotation.</title>
        <authorList>
            <consortium name="The Broad Institute Genomics Platform"/>
            <consortium name="The Broad Institute Genome Sequencing Center for Infectious Disease"/>
            <person name="Wu L."/>
            <person name="Ma J."/>
        </authorList>
    </citation>
    <scope>NUCLEOTIDE SEQUENCE [LARGE SCALE GENOMIC DNA]</scope>
    <source>
        <strain evidence="5 6">JCM 5062</strain>
    </source>
</reference>
<organism evidence="5 6">
    <name type="scientific">Streptomyces gobitricini</name>
    <dbReference type="NCBI Taxonomy" id="68211"/>
    <lineage>
        <taxon>Bacteria</taxon>
        <taxon>Bacillati</taxon>
        <taxon>Actinomycetota</taxon>
        <taxon>Actinomycetes</taxon>
        <taxon>Kitasatosporales</taxon>
        <taxon>Streptomycetaceae</taxon>
        <taxon>Streptomyces</taxon>
    </lineage>
</organism>
<protein>
    <submittedName>
        <fullName evidence="5">GvpL/GvpF family gas vesicle protein</fullName>
    </submittedName>
</protein>
<dbReference type="Pfam" id="PF06386">
    <property type="entry name" value="GvpL_GvpF"/>
    <property type="match status" value="1"/>
</dbReference>
<comment type="similarity">
    <text evidence="3">Belongs to the gas vesicle GvpF/GvpL family.</text>
</comment>
<feature type="region of interest" description="Disordered" evidence="4">
    <location>
        <begin position="137"/>
        <end position="156"/>
    </location>
</feature>